<reference evidence="2" key="1">
    <citation type="submission" date="2021-03" db="EMBL/GenBank/DDBJ databases">
        <authorList>
            <person name="Bekaert M."/>
        </authorList>
    </citation>
    <scope>NUCLEOTIDE SEQUENCE</scope>
</reference>
<comment type="caution">
    <text evidence="2">The sequence shown here is derived from an EMBL/GenBank/DDBJ whole genome shotgun (WGS) entry which is preliminary data.</text>
</comment>
<feature type="region of interest" description="Disordered" evidence="1">
    <location>
        <begin position="81"/>
        <end position="152"/>
    </location>
</feature>
<protein>
    <submittedName>
        <fullName evidence="2">Uncharacterized protein</fullName>
    </submittedName>
</protein>
<feature type="compositionally biased region" description="Basic and acidic residues" evidence="1">
    <location>
        <begin position="123"/>
        <end position="134"/>
    </location>
</feature>
<dbReference type="PANTHER" id="PTHR24104:SF25">
    <property type="entry name" value="PROTEIN LIN-41"/>
    <property type="match status" value="1"/>
</dbReference>
<dbReference type="InterPro" id="IPR011042">
    <property type="entry name" value="6-blade_b-propeller_TolB-like"/>
</dbReference>
<dbReference type="SUPFAM" id="SSF101898">
    <property type="entry name" value="NHL repeat"/>
    <property type="match status" value="1"/>
</dbReference>
<dbReference type="Gene3D" id="2.120.10.30">
    <property type="entry name" value="TolB, C-terminal domain"/>
    <property type="match status" value="1"/>
</dbReference>
<dbReference type="EMBL" id="CAJPWZ010001721">
    <property type="protein sequence ID" value="CAG2222068.1"/>
    <property type="molecule type" value="Genomic_DNA"/>
</dbReference>
<proteinExistence type="predicted"/>
<gene>
    <name evidence="2" type="ORF">MEDL_35447</name>
</gene>
<evidence type="ECO:0000313" key="3">
    <source>
        <dbReference type="Proteomes" id="UP000683360"/>
    </source>
</evidence>
<accession>A0A8S3SU63</accession>
<dbReference type="InterPro" id="IPR050952">
    <property type="entry name" value="TRIM-NHL_E3_ligases"/>
</dbReference>
<dbReference type="Proteomes" id="UP000683360">
    <property type="component" value="Unassembled WGS sequence"/>
</dbReference>
<name>A0A8S3SU63_MYTED</name>
<dbReference type="GO" id="GO:0061630">
    <property type="term" value="F:ubiquitin protein ligase activity"/>
    <property type="evidence" value="ECO:0007669"/>
    <property type="project" value="TreeGrafter"/>
</dbReference>
<sequence length="512" mass="57484">MEQRITRQTVKALLQGSVQYVDHNKEIRIKNAQSIVNTGDQMASNTSFEKSVGSASAQRKRKYDQRIIEPIAKVAKVSVSSTITTDKKNKHNSEAFAKRRTGETERGKARPSALQHPGLNKNEVTETKDVKPDSGKGQNPKAASVKQRQWTPLKKTTVASNKMTTAASNKMTKTQKSKSVIGTMKYNTQLQKIDTLVKKHTSSKPSNESRPWSSPPNVSTTQLKQRKEIVEQSPCIRPFVSLKPDLDRVTNICCVDQTTFWIGDMSFGSIMKVKYNSFKTFTIVKVFTHSQCNFYDFCYDRKKDHILYTDRSNNSIMSISSKYEMQRLKSVKPLYPTCITVTPDDFIFVGLVDEYSYEESRSREIVKMAKNGTVVMRIQSIQDNLVRFTMPHKIAIHPNNDIVVAASDKTGGVMLSFDTEGQQKFKNTVTCPGVPFMPFGFTISKGGNIICCNEANGEFYILNSKGQLMKTVQSNLIGISARPWSLAFDPCGHLLIGTANTPLIYFAEYFDG</sequence>
<keyword evidence="3" id="KW-1185">Reference proteome</keyword>
<evidence type="ECO:0000313" key="2">
    <source>
        <dbReference type="EMBL" id="CAG2222068.1"/>
    </source>
</evidence>
<feature type="compositionally biased region" description="Basic and acidic residues" evidence="1">
    <location>
        <begin position="85"/>
        <end position="108"/>
    </location>
</feature>
<dbReference type="GO" id="GO:0008270">
    <property type="term" value="F:zinc ion binding"/>
    <property type="evidence" value="ECO:0007669"/>
    <property type="project" value="UniProtKB-KW"/>
</dbReference>
<organism evidence="2 3">
    <name type="scientific">Mytilus edulis</name>
    <name type="common">Blue mussel</name>
    <dbReference type="NCBI Taxonomy" id="6550"/>
    <lineage>
        <taxon>Eukaryota</taxon>
        <taxon>Metazoa</taxon>
        <taxon>Spiralia</taxon>
        <taxon>Lophotrochozoa</taxon>
        <taxon>Mollusca</taxon>
        <taxon>Bivalvia</taxon>
        <taxon>Autobranchia</taxon>
        <taxon>Pteriomorphia</taxon>
        <taxon>Mytilida</taxon>
        <taxon>Mytiloidea</taxon>
        <taxon>Mytilidae</taxon>
        <taxon>Mytilinae</taxon>
        <taxon>Mytilus</taxon>
    </lineage>
</organism>
<dbReference type="OrthoDB" id="10291489at2759"/>
<evidence type="ECO:0000256" key="1">
    <source>
        <dbReference type="SAM" id="MobiDB-lite"/>
    </source>
</evidence>
<feature type="compositionally biased region" description="Polar residues" evidence="1">
    <location>
        <begin position="203"/>
        <end position="223"/>
    </location>
</feature>
<feature type="region of interest" description="Disordered" evidence="1">
    <location>
        <begin position="198"/>
        <end position="224"/>
    </location>
</feature>
<dbReference type="PANTHER" id="PTHR24104">
    <property type="entry name" value="E3 UBIQUITIN-PROTEIN LIGASE NHLRC1-RELATED"/>
    <property type="match status" value="1"/>
</dbReference>
<dbReference type="AlphaFoldDB" id="A0A8S3SU63"/>
<dbReference type="GO" id="GO:0043161">
    <property type="term" value="P:proteasome-mediated ubiquitin-dependent protein catabolic process"/>
    <property type="evidence" value="ECO:0007669"/>
    <property type="project" value="TreeGrafter"/>
</dbReference>
<dbReference type="GO" id="GO:0000209">
    <property type="term" value="P:protein polyubiquitination"/>
    <property type="evidence" value="ECO:0007669"/>
    <property type="project" value="TreeGrafter"/>
</dbReference>